<dbReference type="InterPro" id="IPR007248">
    <property type="entry name" value="Mpv17_PMP22"/>
</dbReference>
<feature type="transmembrane region" description="Helical" evidence="6">
    <location>
        <begin position="177"/>
        <end position="194"/>
    </location>
</feature>
<evidence type="ECO:0000256" key="3">
    <source>
        <dbReference type="ARBA" id="ARBA00022692"/>
    </source>
</evidence>
<dbReference type="KEGG" id="clus:A9F13_10g01683"/>
<name>A0AA91PZU7_CLALS</name>
<dbReference type="AlphaFoldDB" id="A0AA91PZU7"/>
<evidence type="ECO:0000256" key="4">
    <source>
        <dbReference type="ARBA" id="ARBA00022989"/>
    </source>
</evidence>
<comment type="similarity">
    <text evidence="2 6">Belongs to the peroxisomal membrane protein PXMP2/4 family.</text>
</comment>
<evidence type="ECO:0000256" key="5">
    <source>
        <dbReference type="ARBA" id="ARBA00023136"/>
    </source>
</evidence>
<evidence type="ECO:0000256" key="2">
    <source>
        <dbReference type="ARBA" id="ARBA00006824"/>
    </source>
</evidence>
<dbReference type="PANTHER" id="PTHR11266:SF93">
    <property type="entry name" value="INTEGRAL MEMBRANE PROTEIN 25D9-6"/>
    <property type="match status" value="1"/>
</dbReference>
<proteinExistence type="inferred from homology"/>
<evidence type="ECO:0008006" key="9">
    <source>
        <dbReference type="Google" id="ProtNLM"/>
    </source>
</evidence>
<organism evidence="7 8">
    <name type="scientific">Clavispora lusitaniae</name>
    <name type="common">Candida lusitaniae</name>
    <dbReference type="NCBI Taxonomy" id="36911"/>
    <lineage>
        <taxon>Eukaryota</taxon>
        <taxon>Fungi</taxon>
        <taxon>Dikarya</taxon>
        <taxon>Ascomycota</taxon>
        <taxon>Saccharomycotina</taxon>
        <taxon>Pichiomycetes</taxon>
        <taxon>Metschnikowiaceae</taxon>
        <taxon>Clavispora</taxon>
    </lineage>
</organism>
<comment type="caution">
    <text evidence="7">The sequence shown here is derived from an EMBL/GenBank/DDBJ whole genome shotgun (WGS) entry which is preliminary data.</text>
</comment>
<evidence type="ECO:0000256" key="6">
    <source>
        <dbReference type="RuleBase" id="RU363053"/>
    </source>
</evidence>
<keyword evidence="4 6" id="KW-1133">Transmembrane helix</keyword>
<protein>
    <recommendedName>
        <fullName evidence="9">Peroxisomal membrane protein</fullName>
    </recommendedName>
</protein>
<comment type="subcellular location">
    <subcellularLocation>
        <location evidence="1">Membrane</location>
        <topology evidence="1">Multi-pass membrane protein</topology>
    </subcellularLocation>
</comment>
<keyword evidence="5 6" id="KW-0472">Membrane</keyword>
<evidence type="ECO:0000313" key="8">
    <source>
        <dbReference type="Proteomes" id="UP000195602"/>
    </source>
</evidence>
<accession>A0AA91PZU7</accession>
<keyword evidence="3 6" id="KW-0812">Transmembrane</keyword>
<dbReference type="GO" id="GO:0005778">
    <property type="term" value="C:peroxisomal membrane"/>
    <property type="evidence" value="ECO:0007669"/>
    <property type="project" value="TreeGrafter"/>
</dbReference>
<dbReference type="EMBL" id="LYUB02000010">
    <property type="protein sequence ID" value="OVF08023.1"/>
    <property type="molecule type" value="Genomic_DNA"/>
</dbReference>
<sequence length="213" mass="24184">MSLNKKYLYYLSEYPLLTKSATAGTFAALNEILASIIARDFRKTTIQICGEKREVRHVLSPKILSMVVYGSMIATPISHQLYKILNRVFRGKLSAPMKVLQVLASLCTISPILSAAYVSWLSLINGYRPESRNLRQELLRMAHVVRSGLKKGFWAIYKSSAQTSVVAITVAQNFLPPTLWVSFFTLVYFVVGTVQNTRFKLKQREQEQSQKKD</sequence>
<evidence type="ECO:0000256" key="1">
    <source>
        <dbReference type="ARBA" id="ARBA00004141"/>
    </source>
</evidence>
<dbReference type="PANTHER" id="PTHR11266">
    <property type="entry name" value="PEROXISOMAL MEMBRANE PROTEIN 2, PXMP2 MPV17"/>
    <property type="match status" value="1"/>
</dbReference>
<evidence type="ECO:0000313" key="7">
    <source>
        <dbReference type="EMBL" id="OVF08023.1"/>
    </source>
</evidence>
<dbReference type="Proteomes" id="UP000195602">
    <property type="component" value="Unassembled WGS sequence"/>
</dbReference>
<reference evidence="7 8" key="1">
    <citation type="submission" date="2017-04" db="EMBL/GenBank/DDBJ databases">
        <title>Draft genome of the yeast Clavispora lusitaniae type strain CBS 6936.</title>
        <authorList>
            <person name="Durrens P."/>
            <person name="Klopp C."/>
            <person name="Biteau N."/>
            <person name="Fitton-Ouhabi V."/>
            <person name="Dementhon K."/>
            <person name="Accoceberry I."/>
            <person name="Sherman D.J."/>
            <person name="Noel T."/>
        </authorList>
    </citation>
    <scope>NUCLEOTIDE SEQUENCE [LARGE SCALE GENOMIC DNA]</scope>
    <source>
        <strain evidence="7 8">CBS 6936</strain>
    </source>
</reference>
<feature type="transmembrane region" description="Helical" evidence="6">
    <location>
        <begin position="102"/>
        <end position="127"/>
    </location>
</feature>
<gene>
    <name evidence="7" type="ORF">A9F13_10g01683</name>
</gene>